<evidence type="ECO:0000313" key="2">
    <source>
        <dbReference type="Proteomes" id="UP001621964"/>
    </source>
</evidence>
<proteinExistence type="predicted"/>
<evidence type="ECO:0008006" key="3">
    <source>
        <dbReference type="Google" id="ProtNLM"/>
    </source>
</evidence>
<sequence length="198" mass="23281">MKKSILERWEISEEEFTELIDENPSLRGMNLGYIAEKKFHDQFLNHPSITYSSKDDDHDRSKKGDRRIIYRGHEFIVEVKSLQTNMCKKLDEDKWEGKAQVDGSDRRVIKFSDGTELNTTLLLRGEFDLLAVNCFAFGEKWRFVFAKNVDLPKSSYKKYSIEQREQLIASLVPIKWPPVEPFSDDPFKLLDELITEKR</sequence>
<comment type="caution">
    <text evidence="1">The sequence shown here is derived from an EMBL/GenBank/DDBJ whole genome shotgun (WGS) entry which is preliminary data.</text>
</comment>
<evidence type="ECO:0000313" key="1">
    <source>
        <dbReference type="EMBL" id="MFK7642360.1"/>
    </source>
</evidence>
<dbReference type="Proteomes" id="UP001621964">
    <property type="component" value="Unassembled WGS sequence"/>
</dbReference>
<keyword evidence="2" id="KW-1185">Reference proteome</keyword>
<protein>
    <recommendedName>
        <fullName evidence="3">Restriction endonuclease</fullName>
    </recommendedName>
</protein>
<organism evidence="1 2">
    <name type="scientific">Neisseria oralis</name>
    <dbReference type="NCBI Taxonomy" id="1107316"/>
    <lineage>
        <taxon>Bacteria</taxon>
        <taxon>Pseudomonadati</taxon>
        <taxon>Pseudomonadota</taxon>
        <taxon>Betaproteobacteria</taxon>
        <taxon>Neisseriales</taxon>
        <taxon>Neisseriaceae</taxon>
        <taxon>Neisseria</taxon>
    </lineage>
</organism>
<accession>A0ABW8Q479</accession>
<gene>
    <name evidence="1" type="ORF">ACI43T_07595</name>
</gene>
<dbReference type="EMBL" id="JBJGEB010000006">
    <property type="protein sequence ID" value="MFK7642360.1"/>
    <property type="molecule type" value="Genomic_DNA"/>
</dbReference>
<dbReference type="RefSeq" id="WP_405386266.1">
    <property type="nucleotide sequence ID" value="NZ_JBJGEB010000006.1"/>
</dbReference>
<name>A0ABW8Q479_9NEIS</name>
<reference evidence="1 2" key="1">
    <citation type="submission" date="2024-11" db="EMBL/GenBank/DDBJ databases">
        <authorList>
            <person name="Mikucki A.G."/>
            <person name="Kahler C.M."/>
        </authorList>
    </citation>
    <scope>NUCLEOTIDE SEQUENCE [LARGE SCALE GENOMIC DNA]</scope>
    <source>
        <strain evidence="1 2">EXNM717</strain>
    </source>
</reference>